<accession>A0A2I2L2Q2</accession>
<name>A0A2I2L2Q2_9ACTN</name>
<keyword evidence="2" id="KW-1185">Reference proteome</keyword>
<gene>
    <name evidence="1" type="ORF">FRACA_950013</name>
</gene>
<dbReference type="Proteomes" id="UP000234331">
    <property type="component" value="Unassembled WGS sequence"/>
</dbReference>
<dbReference type="AlphaFoldDB" id="A0A2I2L2Q2"/>
<evidence type="ECO:0000313" key="2">
    <source>
        <dbReference type="Proteomes" id="UP000234331"/>
    </source>
</evidence>
<dbReference type="RefSeq" id="WP_101836427.1">
    <property type="nucleotide sequence ID" value="NZ_FZMO01000564.1"/>
</dbReference>
<evidence type="ECO:0000313" key="1">
    <source>
        <dbReference type="EMBL" id="SNQ52194.1"/>
    </source>
</evidence>
<organism evidence="1 2">
    <name type="scientific">Frankia canadensis</name>
    <dbReference type="NCBI Taxonomy" id="1836972"/>
    <lineage>
        <taxon>Bacteria</taxon>
        <taxon>Bacillati</taxon>
        <taxon>Actinomycetota</taxon>
        <taxon>Actinomycetes</taxon>
        <taxon>Frankiales</taxon>
        <taxon>Frankiaceae</taxon>
        <taxon>Frankia</taxon>
    </lineage>
</organism>
<protein>
    <submittedName>
        <fullName evidence="1">Uncharacterized protein</fullName>
    </submittedName>
</protein>
<reference evidence="1 2" key="1">
    <citation type="submission" date="2017-06" db="EMBL/GenBank/DDBJ databases">
        <authorList>
            <person name="Kim H.J."/>
            <person name="Triplett B.A."/>
        </authorList>
    </citation>
    <scope>NUCLEOTIDE SEQUENCE [LARGE SCALE GENOMIC DNA]</scope>
    <source>
        <strain evidence="1">FRACA_ARgP5</strain>
    </source>
</reference>
<sequence>MEAGALLLAEFGEGKSCFTYLLSRRLSSEALRDPETPGWVPLRLDLKELRGVRDARELLGMAGHMTSASDYAQPGIEECQRALLNG</sequence>
<dbReference type="EMBL" id="FZMO01000564">
    <property type="protein sequence ID" value="SNQ52194.1"/>
    <property type="molecule type" value="Genomic_DNA"/>
</dbReference>
<proteinExistence type="predicted"/>